<sequence length="105" mass="12127">MRPALQQKKGQRVFFQPLPPTALPSFLTSHLSLQEFVDLSNQMYIVGMSYEENTNLIYRFSLSFPHTKNPNNGLFYKGPLFGLQFSSRGAVSFVKKIFIMKRSFK</sequence>
<organism evidence="1 2">
    <name type="scientific">Aneurinibacillus migulanus</name>
    <name type="common">Bacillus migulanus</name>
    <dbReference type="NCBI Taxonomy" id="47500"/>
    <lineage>
        <taxon>Bacteria</taxon>
        <taxon>Bacillati</taxon>
        <taxon>Bacillota</taxon>
        <taxon>Bacilli</taxon>
        <taxon>Bacillales</taxon>
        <taxon>Paenibacillaceae</taxon>
        <taxon>Aneurinibacillus group</taxon>
        <taxon>Aneurinibacillus</taxon>
    </lineage>
</organism>
<protein>
    <submittedName>
        <fullName evidence="1">Uncharacterized protein</fullName>
    </submittedName>
</protein>
<reference evidence="1 2" key="1">
    <citation type="submission" date="2015-07" db="EMBL/GenBank/DDBJ databases">
        <title>Fjat-14205 dsm 2895.</title>
        <authorList>
            <person name="Liu B."/>
            <person name="Wang J."/>
            <person name="Zhu Y."/>
            <person name="Liu G."/>
            <person name="Chen Q."/>
            <person name="Chen Z."/>
            <person name="Lan J."/>
            <person name="Che J."/>
            <person name="Ge C."/>
            <person name="Shi H."/>
            <person name="Pan Z."/>
            <person name="Liu X."/>
        </authorList>
    </citation>
    <scope>NUCLEOTIDE SEQUENCE [LARGE SCALE GENOMIC DNA]</scope>
    <source>
        <strain evidence="1 2">DSM 2895</strain>
    </source>
</reference>
<gene>
    <name evidence="1" type="ORF">AF333_15655</name>
</gene>
<dbReference type="EMBL" id="LGUG01000004">
    <property type="protein sequence ID" value="KON96694.1"/>
    <property type="molecule type" value="Genomic_DNA"/>
</dbReference>
<dbReference type="AlphaFoldDB" id="A0A0D1XT43"/>
<dbReference type="Proteomes" id="UP000037269">
    <property type="component" value="Unassembled WGS sequence"/>
</dbReference>
<proteinExistence type="predicted"/>
<comment type="caution">
    <text evidence="1">The sequence shown here is derived from an EMBL/GenBank/DDBJ whole genome shotgun (WGS) entry which is preliminary data.</text>
</comment>
<evidence type="ECO:0000313" key="2">
    <source>
        <dbReference type="Proteomes" id="UP000037269"/>
    </source>
</evidence>
<keyword evidence="2" id="KW-1185">Reference proteome</keyword>
<dbReference type="STRING" id="47500.AF333_15655"/>
<accession>A0A0D1XT43</accession>
<evidence type="ECO:0000313" key="1">
    <source>
        <dbReference type="EMBL" id="KON96694.1"/>
    </source>
</evidence>
<name>A0A0D1XT43_ANEMI</name>